<dbReference type="HOGENOM" id="CLU_1946677_0_0_9"/>
<accession>E3EL24</accession>
<reference evidence="1 2" key="1">
    <citation type="journal article" date="2011" name="J. Bacteriol.">
        <title>Complete genome sequence of Paenibacillus polymyxa SC2, a strain of plant growth-promoting Rhizobacterium with broad-spectrum antimicrobial activity.</title>
        <authorList>
            <person name="Ma M."/>
            <person name="Wang C."/>
            <person name="Ding Y."/>
            <person name="Li L."/>
            <person name="Shen D."/>
            <person name="Jiang X."/>
            <person name="Guan D."/>
            <person name="Cao F."/>
            <person name="Chen H."/>
            <person name="Feng R."/>
            <person name="Wang X."/>
            <person name="Ge Y."/>
            <person name="Yao L."/>
            <person name="Bing X."/>
            <person name="Yang X."/>
            <person name="Li J."/>
            <person name="Du B."/>
        </authorList>
    </citation>
    <scope>NUCLEOTIDE SEQUENCE [LARGE SCALE GENOMIC DNA]</scope>
    <source>
        <strain evidence="1 2">SC2</strain>
        <plasmid evidence="2">pSC2</plasmid>
    </source>
</reference>
<protein>
    <submittedName>
        <fullName evidence="1">Uncharacterized protein</fullName>
    </submittedName>
</protein>
<sequence>MTDKHYVDKNSIRKWIISEKTEFKDGESNYARGRADGLELLLRLLDGGKFDPDPPQQPDIQPGDRVVSVSKPGLGIGVVVDLKKENLQKFTDRTWVRFGNDDFALHTRTSDLELVQSERVDASSHNRTI</sequence>
<proteinExistence type="predicted"/>
<evidence type="ECO:0000313" key="1">
    <source>
        <dbReference type="EMBL" id="ADO59586.1"/>
    </source>
</evidence>
<dbReference type="PATRIC" id="fig|886882.15.peg.5749"/>
<dbReference type="KEGG" id="ppm:PPSC2_27180"/>
<dbReference type="RefSeq" id="WP_013386000.1">
    <property type="nucleotide sequence ID" value="NC_014628.2"/>
</dbReference>
<organism evidence="1 2">
    <name type="scientific">Paenibacillus polymyxa (strain SC2)</name>
    <name type="common">Bacillus polymyxa</name>
    <dbReference type="NCBI Taxonomy" id="886882"/>
    <lineage>
        <taxon>Bacteria</taxon>
        <taxon>Bacillati</taxon>
        <taxon>Bacillota</taxon>
        <taxon>Bacilli</taxon>
        <taxon>Bacillales</taxon>
        <taxon>Paenibacillaceae</taxon>
        <taxon>Paenibacillus</taxon>
    </lineage>
</organism>
<geneLocation type="plasmid" evidence="1 2">
    <name>pSC2</name>
</geneLocation>
<dbReference type="OrthoDB" id="2667274at2"/>
<dbReference type="AlphaFoldDB" id="E3EL24"/>
<evidence type="ECO:0000313" key="2">
    <source>
        <dbReference type="Proteomes" id="UP000006868"/>
    </source>
</evidence>
<dbReference type="EMBL" id="CP002214">
    <property type="protein sequence ID" value="ADO59586.1"/>
    <property type="molecule type" value="Genomic_DNA"/>
</dbReference>
<gene>
    <name evidence="1" type="ORF">PPSC2_27180</name>
</gene>
<keyword evidence="1" id="KW-0614">Plasmid</keyword>
<name>E3EL24_PAEPS</name>
<dbReference type="Proteomes" id="UP000006868">
    <property type="component" value="Plasmid pSC2"/>
</dbReference>